<evidence type="ECO:0000313" key="4">
    <source>
        <dbReference type="EMBL" id="GMS86421.1"/>
    </source>
</evidence>
<dbReference type="GO" id="GO:0004672">
    <property type="term" value="F:protein kinase activity"/>
    <property type="evidence" value="ECO:0007669"/>
    <property type="project" value="InterPro"/>
</dbReference>
<gene>
    <name evidence="4" type="ORF">PENTCL1PPCAC_8596</name>
</gene>
<proteinExistence type="predicted"/>
<dbReference type="AlphaFoldDB" id="A0AAV5T3Z4"/>
<dbReference type="SMART" id="SM00220">
    <property type="entry name" value="S_TKc"/>
    <property type="match status" value="1"/>
</dbReference>
<keyword evidence="5" id="KW-1185">Reference proteome</keyword>
<dbReference type="PROSITE" id="PS50011">
    <property type="entry name" value="PROTEIN_KINASE_DOM"/>
    <property type="match status" value="1"/>
</dbReference>
<dbReference type="PANTHER" id="PTHR24055">
    <property type="entry name" value="MITOGEN-ACTIVATED PROTEIN KINASE"/>
    <property type="match status" value="1"/>
</dbReference>
<dbReference type="SUPFAM" id="SSF56112">
    <property type="entry name" value="Protein kinase-like (PK-like)"/>
    <property type="match status" value="1"/>
</dbReference>
<evidence type="ECO:0000256" key="1">
    <source>
        <dbReference type="ARBA" id="ARBA00022741"/>
    </source>
</evidence>
<evidence type="ECO:0000313" key="5">
    <source>
        <dbReference type="Proteomes" id="UP001432027"/>
    </source>
</evidence>
<dbReference type="Pfam" id="PF00069">
    <property type="entry name" value="Pkinase"/>
    <property type="match status" value="1"/>
</dbReference>
<comment type="caution">
    <text evidence="4">The sequence shown here is derived from an EMBL/GenBank/DDBJ whole genome shotgun (WGS) entry which is preliminary data.</text>
</comment>
<feature type="domain" description="Protein kinase" evidence="3">
    <location>
        <begin position="1"/>
        <end position="243"/>
    </location>
</feature>
<feature type="non-terminal residue" evidence="4">
    <location>
        <position position="1"/>
    </location>
</feature>
<dbReference type="Gene3D" id="1.10.510.10">
    <property type="entry name" value="Transferase(Phosphotransferase) domain 1"/>
    <property type="match status" value="1"/>
</dbReference>
<dbReference type="Proteomes" id="UP001432027">
    <property type="component" value="Unassembled WGS sequence"/>
</dbReference>
<protein>
    <recommendedName>
        <fullName evidence="3">Protein kinase domain-containing protein</fullName>
    </recommendedName>
</protein>
<organism evidence="4 5">
    <name type="scientific">Pristionchus entomophagus</name>
    <dbReference type="NCBI Taxonomy" id="358040"/>
    <lineage>
        <taxon>Eukaryota</taxon>
        <taxon>Metazoa</taxon>
        <taxon>Ecdysozoa</taxon>
        <taxon>Nematoda</taxon>
        <taxon>Chromadorea</taxon>
        <taxon>Rhabditida</taxon>
        <taxon>Rhabditina</taxon>
        <taxon>Diplogasteromorpha</taxon>
        <taxon>Diplogasteroidea</taxon>
        <taxon>Neodiplogasteridae</taxon>
        <taxon>Pristionchus</taxon>
    </lineage>
</organism>
<dbReference type="PROSITE" id="PS00108">
    <property type="entry name" value="PROTEIN_KINASE_ST"/>
    <property type="match status" value="1"/>
</dbReference>
<keyword evidence="1" id="KW-0547">Nucleotide-binding</keyword>
<dbReference type="EMBL" id="BTSX01000002">
    <property type="protein sequence ID" value="GMS86421.1"/>
    <property type="molecule type" value="Genomic_DNA"/>
</dbReference>
<name>A0AAV5T3Z4_9BILA</name>
<evidence type="ECO:0000256" key="2">
    <source>
        <dbReference type="ARBA" id="ARBA00022840"/>
    </source>
</evidence>
<reference evidence="4" key="1">
    <citation type="submission" date="2023-10" db="EMBL/GenBank/DDBJ databases">
        <title>Genome assembly of Pristionchus species.</title>
        <authorList>
            <person name="Yoshida K."/>
            <person name="Sommer R.J."/>
        </authorList>
    </citation>
    <scope>NUCLEOTIDE SEQUENCE</scope>
    <source>
        <strain evidence="4">RS0144</strain>
    </source>
</reference>
<sequence>RMLGAYGTYDDSGELQSVYHITAYCGRNLRDVLDKEQRYTMKQLKSMMSDLLRACKYLNLAEIIHRDVKPENMCIDENWKLTLLDFGLARVIDKNNQMTAERGTHPYMSIEMLKGWTGNYDERVDVWSIGAILCELISGQIFFHSESAKISFDVAIEKLGPIPESVLDQIGDVDARNRFRKKSQVAGVERMDFSKYLLEEGLSWLADDIRLNEEHIIDFIDYALQFSPEIRMSVDEALAHPLLKEVRNVSLEAVADSVVPEEEPLPEDKDEAMVEVKRRIKAEIDAAPRYLE</sequence>
<dbReference type="InterPro" id="IPR050117">
    <property type="entry name" value="MAPK"/>
</dbReference>
<dbReference type="InterPro" id="IPR011009">
    <property type="entry name" value="Kinase-like_dom_sf"/>
</dbReference>
<evidence type="ECO:0000259" key="3">
    <source>
        <dbReference type="PROSITE" id="PS50011"/>
    </source>
</evidence>
<dbReference type="InterPro" id="IPR000719">
    <property type="entry name" value="Prot_kinase_dom"/>
</dbReference>
<dbReference type="InterPro" id="IPR008271">
    <property type="entry name" value="Ser/Thr_kinase_AS"/>
</dbReference>
<accession>A0AAV5T3Z4</accession>
<keyword evidence="2" id="KW-0067">ATP-binding</keyword>
<dbReference type="GO" id="GO:0005524">
    <property type="term" value="F:ATP binding"/>
    <property type="evidence" value="ECO:0007669"/>
    <property type="project" value="UniProtKB-KW"/>
</dbReference>